<dbReference type="SUPFAM" id="SSF51735">
    <property type="entry name" value="NAD(P)-binding Rossmann-fold domains"/>
    <property type="match status" value="1"/>
</dbReference>
<proteinExistence type="inferred from homology"/>
<dbReference type="InterPro" id="IPR020904">
    <property type="entry name" value="Sc_DH/Rdtase_CS"/>
</dbReference>
<accession>A0A9E8NE09</accession>
<reference evidence="4" key="1">
    <citation type="submission" date="2022-11" db="EMBL/GenBank/DDBJ databases">
        <title>Dyadobacter pollutisoli sp. nov., isolated from plastic dumped soil.</title>
        <authorList>
            <person name="Kim J.M."/>
            <person name="Kim K.R."/>
            <person name="Lee J.K."/>
            <person name="Hao L."/>
            <person name="Jeon C.O."/>
        </authorList>
    </citation>
    <scope>NUCLEOTIDE SEQUENCE</scope>
    <source>
        <strain evidence="4">U1</strain>
    </source>
</reference>
<dbReference type="Gene3D" id="3.40.50.720">
    <property type="entry name" value="NAD(P)-binding Rossmann-like Domain"/>
    <property type="match status" value="1"/>
</dbReference>
<evidence type="ECO:0000256" key="3">
    <source>
        <dbReference type="RuleBase" id="RU000363"/>
    </source>
</evidence>
<name>A0A9E8NE09_9BACT</name>
<dbReference type="PRINTS" id="PR00081">
    <property type="entry name" value="GDHRDH"/>
</dbReference>
<dbReference type="KEGG" id="dpf:ON006_00415"/>
<dbReference type="EMBL" id="CP112998">
    <property type="protein sequence ID" value="WAC12429.1"/>
    <property type="molecule type" value="Genomic_DNA"/>
</dbReference>
<gene>
    <name evidence="4" type="ORF">ON006_00415</name>
</gene>
<evidence type="ECO:0000313" key="5">
    <source>
        <dbReference type="Proteomes" id="UP001164653"/>
    </source>
</evidence>
<dbReference type="Pfam" id="PF00106">
    <property type="entry name" value="adh_short"/>
    <property type="match status" value="1"/>
</dbReference>
<evidence type="ECO:0000256" key="1">
    <source>
        <dbReference type="ARBA" id="ARBA00006484"/>
    </source>
</evidence>
<keyword evidence="5" id="KW-1185">Reference proteome</keyword>
<dbReference type="PRINTS" id="PR00080">
    <property type="entry name" value="SDRFAMILY"/>
</dbReference>
<dbReference type="PROSITE" id="PS00061">
    <property type="entry name" value="ADH_SHORT"/>
    <property type="match status" value="1"/>
</dbReference>
<dbReference type="CDD" id="cd05374">
    <property type="entry name" value="17beta-HSD-like_SDR_c"/>
    <property type="match status" value="1"/>
</dbReference>
<evidence type="ECO:0000313" key="4">
    <source>
        <dbReference type="EMBL" id="WAC12429.1"/>
    </source>
</evidence>
<dbReference type="PANTHER" id="PTHR43976">
    <property type="entry name" value="SHORT CHAIN DEHYDROGENASE"/>
    <property type="match status" value="1"/>
</dbReference>
<dbReference type="NCBIfam" id="NF004824">
    <property type="entry name" value="PRK06180.1"/>
    <property type="match status" value="1"/>
</dbReference>
<dbReference type="InterPro" id="IPR036291">
    <property type="entry name" value="NAD(P)-bd_dom_sf"/>
</dbReference>
<sequence>MTNKQAKIWFITGISSGLEKALAEAVMNHGDFVIGTFRDSRQVDQFNGANSEKGAAFKLDINENEQIAQVVSNVTAQFGRVDVLVNNAGYGFAGAVEEASESEIRAAFETNFFGTLSITQAFLPLFRQQQSGHIIQISSHSGIKGFAGFGIYSASKFALEGISEALAAEIAPLGIKLTLIEPGPFRTYFADTSLRQAANRFDDYEPTAGAFRNRMQQVNGQQEGNPVKAAAAIIQITQTENPPLRLPLGKIAISTLTAKLQSVQQDLDNWREVAASAVY</sequence>
<dbReference type="GO" id="GO:0016491">
    <property type="term" value="F:oxidoreductase activity"/>
    <property type="evidence" value="ECO:0007669"/>
    <property type="project" value="UniProtKB-KW"/>
</dbReference>
<dbReference type="InterPro" id="IPR051911">
    <property type="entry name" value="SDR_oxidoreductase"/>
</dbReference>
<dbReference type="AlphaFoldDB" id="A0A9E8NE09"/>
<protein>
    <submittedName>
        <fullName evidence="4">Oxidoreductase</fullName>
    </submittedName>
</protein>
<comment type="similarity">
    <text evidence="1 3">Belongs to the short-chain dehydrogenases/reductases (SDR) family.</text>
</comment>
<dbReference type="Proteomes" id="UP001164653">
    <property type="component" value="Chromosome"/>
</dbReference>
<keyword evidence="2" id="KW-0560">Oxidoreductase</keyword>
<dbReference type="PANTHER" id="PTHR43976:SF16">
    <property type="entry name" value="SHORT-CHAIN DEHYDROGENASE_REDUCTASE FAMILY PROTEIN"/>
    <property type="match status" value="1"/>
</dbReference>
<evidence type="ECO:0000256" key="2">
    <source>
        <dbReference type="ARBA" id="ARBA00023002"/>
    </source>
</evidence>
<dbReference type="RefSeq" id="WP_244824576.1">
    <property type="nucleotide sequence ID" value="NZ_CP112998.1"/>
</dbReference>
<dbReference type="InterPro" id="IPR002347">
    <property type="entry name" value="SDR_fam"/>
</dbReference>
<organism evidence="4 5">
    <name type="scientific">Dyadobacter pollutisoli</name>
    <dbReference type="NCBI Taxonomy" id="2910158"/>
    <lineage>
        <taxon>Bacteria</taxon>
        <taxon>Pseudomonadati</taxon>
        <taxon>Bacteroidota</taxon>
        <taxon>Cytophagia</taxon>
        <taxon>Cytophagales</taxon>
        <taxon>Spirosomataceae</taxon>
        <taxon>Dyadobacter</taxon>
    </lineage>
</organism>